<organism evidence="3 4">
    <name type="scientific">Paraflavisolibacter caeni</name>
    <dbReference type="NCBI Taxonomy" id="2982496"/>
    <lineage>
        <taxon>Bacteria</taxon>
        <taxon>Pseudomonadati</taxon>
        <taxon>Bacteroidota</taxon>
        <taxon>Chitinophagia</taxon>
        <taxon>Chitinophagales</taxon>
        <taxon>Chitinophagaceae</taxon>
        <taxon>Paraflavisolibacter</taxon>
    </lineage>
</organism>
<dbReference type="PANTHER" id="PTHR43861">
    <property type="entry name" value="TRANS-ACONITATE 2-METHYLTRANSFERASE-RELATED"/>
    <property type="match status" value="1"/>
</dbReference>
<proteinExistence type="predicted"/>
<keyword evidence="3" id="KW-0489">Methyltransferase</keyword>
<evidence type="ECO:0000256" key="1">
    <source>
        <dbReference type="ARBA" id="ARBA00022679"/>
    </source>
</evidence>
<keyword evidence="4" id="KW-1185">Reference proteome</keyword>
<dbReference type="CDD" id="cd02440">
    <property type="entry name" value="AdoMet_MTases"/>
    <property type="match status" value="1"/>
</dbReference>
<reference evidence="3" key="2">
    <citation type="submission" date="2023-04" db="EMBL/GenBank/DDBJ databases">
        <title>Paracnuella aquatica gen. nov., sp. nov., a member of the family Chitinophagaceae isolated from a hot spring.</title>
        <authorList>
            <person name="Wang C."/>
        </authorList>
    </citation>
    <scope>NUCLEOTIDE SEQUENCE</scope>
    <source>
        <strain evidence="3">LB-8</strain>
    </source>
</reference>
<evidence type="ECO:0000313" key="3">
    <source>
        <dbReference type="EMBL" id="MCU7548392.1"/>
    </source>
</evidence>
<protein>
    <submittedName>
        <fullName evidence="3">Class I SAM-dependent methyltransferase</fullName>
    </submittedName>
</protein>
<dbReference type="GO" id="GO:0032259">
    <property type="term" value="P:methylation"/>
    <property type="evidence" value="ECO:0007669"/>
    <property type="project" value="UniProtKB-KW"/>
</dbReference>
<dbReference type="AlphaFoldDB" id="A0A9X3BGU7"/>
<evidence type="ECO:0000313" key="4">
    <source>
        <dbReference type="Proteomes" id="UP001155483"/>
    </source>
</evidence>
<keyword evidence="1" id="KW-0808">Transferase</keyword>
<dbReference type="InterPro" id="IPR041698">
    <property type="entry name" value="Methyltransf_25"/>
</dbReference>
<comment type="caution">
    <text evidence="3">The sequence shown here is derived from an EMBL/GenBank/DDBJ whole genome shotgun (WGS) entry which is preliminary data.</text>
</comment>
<dbReference type="Proteomes" id="UP001155483">
    <property type="component" value="Unassembled WGS sequence"/>
</dbReference>
<dbReference type="SUPFAM" id="SSF53335">
    <property type="entry name" value="S-adenosyl-L-methionine-dependent methyltransferases"/>
    <property type="match status" value="1"/>
</dbReference>
<reference evidence="3" key="1">
    <citation type="submission" date="2022-09" db="EMBL/GenBank/DDBJ databases">
        <authorList>
            <person name="Yuan C."/>
            <person name="Ke Z."/>
        </authorList>
    </citation>
    <scope>NUCLEOTIDE SEQUENCE</scope>
    <source>
        <strain evidence="3">LB-8</strain>
    </source>
</reference>
<dbReference type="GO" id="GO:0008168">
    <property type="term" value="F:methyltransferase activity"/>
    <property type="evidence" value="ECO:0007669"/>
    <property type="project" value="UniProtKB-KW"/>
</dbReference>
<dbReference type="Gene3D" id="3.40.50.150">
    <property type="entry name" value="Vaccinia Virus protein VP39"/>
    <property type="match status" value="1"/>
</dbReference>
<dbReference type="Pfam" id="PF13649">
    <property type="entry name" value="Methyltransf_25"/>
    <property type="match status" value="1"/>
</dbReference>
<evidence type="ECO:0000259" key="2">
    <source>
        <dbReference type="Pfam" id="PF13649"/>
    </source>
</evidence>
<gene>
    <name evidence="3" type="ORF">OCK74_04660</name>
</gene>
<sequence length="250" mass="28142">MKQNINDIFFGGIYKEIWRKLIPKGLTEAEVDFIEDICNLEKGNHVLDLMCGYGRHTLELANRGYKVTALDNSSDYIAEINGKVKDGGLSIECREADVANTVFERSFDAAICMGNSFAFFDEEAALQLLKNLSAALPVGAIFIINTWTIGEIAIKYFQERTWINVEGGYKYLTENKYLFNPTRIEAESFIVSPGGTTLEVINGIDYIFTISELQTLLKKGGFELREVFSTPRKRKFVLGDAKAYIVAERV</sequence>
<dbReference type="InterPro" id="IPR029063">
    <property type="entry name" value="SAM-dependent_MTases_sf"/>
</dbReference>
<dbReference type="RefSeq" id="WP_279295840.1">
    <property type="nucleotide sequence ID" value="NZ_JAOTIF010000002.1"/>
</dbReference>
<accession>A0A9X3BGU7</accession>
<feature type="domain" description="Methyltransferase" evidence="2">
    <location>
        <begin position="46"/>
        <end position="136"/>
    </location>
</feature>
<dbReference type="EMBL" id="JAOTIF010000002">
    <property type="protein sequence ID" value="MCU7548392.1"/>
    <property type="molecule type" value="Genomic_DNA"/>
</dbReference>
<dbReference type="Gene3D" id="2.20.25.110">
    <property type="entry name" value="S-adenosyl-L-methionine-dependent methyltransferases"/>
    <property type="match status" value="1"/>
</dbReference>
<name>A0A9X3BGU7_9BACT</name>